<keyword evidence="3" id="KW-1185">Reference proteome</keyword>
<evidence type="ECO:0000313" key="3">
    <source>
        <dbReference type="Proteomes" id="UP001595906"/>
    </source>
</evidence>
<dbReference type="NCBIfam" id="TIGR04183">
    <property type="entry name" value="Por_Secre_tail"/>
    <property type="match status" value="1"/>
</dbReference>
<protein>
    <submittedName>
        <fullName evidence="2">T9SS type A sorting domain-containing protein</fullName>
    </submittedName>
</protein>
<evidence type="ECO:0000259" key="1">
    <source>
        <dbReference type="Pfam" id="PF18962"/>
    </source>
</evidence>
<dbReference type="Proteomes" id="UP001595906">
    <property type="component" value="Unassembled WGS sequence"/>
</dbReference>
<reference evidence="3" key="1">
    <citation type="journal article" date="2019" name="Int. J. Syst. Evol. Microbiol.">
        <title>The Global Catalogue of Microorganisms (GCM) 10K type strain sequencing project: providing services to taxonomists for standard genome sequencing and annotation.</title>
        <authorList>
            <consortium name="The Broad Institute Genomics Platform"/>
            <consortium name="The Broad Institute Genome Sequencing Center for Infectious Disease"/>
            <person name="Wu L."/>
            <person name="Ma J."/>
        </authorList>
    </citation>
    <scope>NUCLEOTIDE SEQUENCE [LARGE SCALE GENOMIC DNA]</scope>
    <source>
        <strain evidence="3">CECT 8010</strain>
    </source>
</reference>
<name>A0ABV8PSW0_9BACT</name>
<feature type="domain" description="Secretion system C-terminal sorting" evidence="1">
    <location>
        <begin position="45"/>
        <end position="118"/>
    </location>
</feature>
<gene>
    <name evidence="2" type="ORF">ACFOW1_03665</name>
</gene>
<dbReference type="Pfam" id="PF18962">
    <property type="entry name" value="Por_Secre_tail"/>
    <property type="match status" value="1"/>
</dbReference>
<proteinExistence type="predicted"/>
<evidence type="ECO:0000313" key="2">
    <source>
        <dbReference type="EMBL" id="MFC4230973.1"/>
    </source>
</evidence>
<dbReference type="InterPro" id="IPR026444">
    <property type="entry name" value="Secre_tail"/>
</dbReference>
<comment type="caution">
    <text evidence="2">The sequence shown here is derived from an EMBL/GenBank/DDBJ whole genome shotgun (WGS) entry which is preliminary data.</text>
</comment>
<organism evidence="2 3">
    <name type="scientific">Parasediminibacterium paludis</name>
    <dbReference type="NCBI Taxonomy" id="908966"/>
    <lineage>
        <taxon>Bacteria</taxon>
        <taxon>Pseudomonadati</taxon>
        <taxon>Bacteroidota</taxon>
        <taxon>Chitinophagia</taxon>
        <taxon>Chitinophagales</taxon>
        <taxon>Chitinophagaceae</taxon>
        <taxon>Parasediminibacterium</taxon>
    </lineage>
</organism>
<sequence>MQSTVIAIIDPYDNIYSGFNKGTPNSGGIPINIPLSRPYIGKAIIYPNPATSNVTVQYKTPIAGAVVIKVYDIMGKQVLQQGAATLGANQVNTSTINISNLPKGTYTVEVNMNGAKLFSSQLIKAQ</sequence>
<dbReference type="EMBL" id="JBHSDC010000002">
    <property type="protein sequence ID" value="MFC4230973.1"/>
    <property type="molecule type" value="Genomic_DNA"/>
</dbReference>
<accession>A0ABV8PSW0</accession>
<dbReference type="RefSeq" id="WP_379012358.1">
    <property type="nucleotide sequence ID" value="NZ_JBHSDC010000002.1"/>
</dbReference>